<dbReference type="InterPro" id="IPR002539">
    <property type="entry name" value="MaoC-like_dom"/>
</dbReference>
<dbReference type="PANTHER" id="PTHR13078">
    <property type="entry name" value="PEROXISOMAL MULTIFUNCTIONAL ENZYME TYPE 2-RELATED"/>
    <property type="match status" value="1"/>
</dbReference>
<gene>
    <name evidence="4" type="ORF">F0U44_06005</name>
</gene>
<organism evidence="4 5">
    <name type="scientific">Nocardioides humilatus</name>
    <dbReference type="NCBI Taxonomy" id="2607660"/>
    <lineage>
        <taxon>Bacteria</taxon>
        <taxon>Bacillati</taxon>
        <taxon>Actinomycetota</taxon>
        <taxon>Actinomycetes</taxon>
        <taxon>Propionibacteriales</taxon>
        <taxon>Nocardioidaceae</taxon>
        <taxon>Nocardioides</taxon>
    </lineage>
</organism>
<evidence type="ECO:0000313" key="4">
    <source>
        <dbReference type="EMBL" id="KAA1421821.1"/>
    </source>
</evidence>
<dbReference type="PANTHER" id="PTHR13078:SF56">
    <property type="entry name" value="PEROXISOMAL MULTIFUNCTIONAL ENZYME TYPE 2"/>
    <property type="match status" value="1"/>
</dbReference>
<dbReference type="SUPFAM" id="SSF54637">
    <property type="entry name" value="Thioesterase/thiol ester dehydrase-isomerase"/>
    <property type="match status" value="2"/>
</dbReference>
<comment type="similarity">
    <text evidence="1">Belongs to the enoyl-CoA hydratase/isomerase family.</text>
</comment>
<dbReference type="EMBL" id="VUJV01000001">
    <property type="protein sequence ID" value="KAA1421821.1"/>
    <property type="molecule type" value="Genomic_DNA"/>
</dbReference>
<sequence length="292" mass="31604">MTDLKFNADGLGAWTEESRFEVTRERLIEYAAATNDPVPAHRAGDVASPVFAIVPVFQSLIEPALEVVPMQLIGKVVHGEQDFRFHRPIVPGDVLVSRSRMTGWQGLPNGTAACVHIECRDGSEGGDGALVNEQFVTFFVRGFDNGDTIGELAPEHRFDESLRDTDAVAQTKQHVDDDQTFRYGPAAGDPMPIHLDEEFAKEMGLPGIIAHGLCTMAFTSWAVLTEVGGSDVSRLKRLAVRFAKPVLPGQDITTTIYRSGSEGGVTSYAFETAVDSDLVIKDGLAEIAEEGA</sequence>
<dbReference type="Gene3D" id="3.10.129.10">
    <property type="entry name" value="Hotdog Thioesterase"/>
    <property type="match status" value="1"/>
</dbReference>
<evidence type="ECO:0000259" key="3">
    <source>
        <dbReference type="Pfam" id="PF13452"/>
    </source>
</evidence>
<dbReference type="InterPro" id="IPR039569">
    <property type="entry name" value="FAS1-like_DH_region"/>
</dbReference>
<evidence type="ECO:0000259" key="2">
    <source>
        <dbReference type="Pfam" id="PF01575"/>
    </source>
</evidence>
<dbReference type="GO" id="GO:0004300">
    <property type="term" value="F:enoyl-CoA hydratase activity"/>
    <property type="evidence" value="ECO:0007669"/>
    <property type="project" value="TreeGrafter"/>
</dbReference>
<dbReference type="GO" id="GO:0044594">
    <property type="term" value="F:17-beta-hydroxysteroid dehydrogenase (NAD+) activity"/>
    <property type="evidence" value="ECO:0007669"/>
    <property type="project" value="TreeGrafter"/>
</dbReference>
<dbReference type="InterPro" id="IPR029069">
    <property type="entry name" value="HotDog_dom_sf"/>
</dbReference>
<feature type="domain" description="FAS1-like dehydratase" evidence="3">
    <location>
        <begin position="12"/>
        <end position="106"/>
    </location>
</feature>
<dbReference type="CDD" id="cd03441">
    <property type="entry name" value="R_hydratase_like"/>
    <property type="match status" value="1"/>
</dbReference>
<dbReference type="AlphaFoldDB" id="A0A5B1LMB4"/>
<evidence type="ECO:0000313" key="5">
    <source>
        <dbReference type="Proteomes" id="UP000325003"/>
    </source>
</evidence>
<keyword evidence="5" id="KW-1185">Reference proteome</keyword>
<reference evidence="4 5" key="2">
    <citation type="submission" date="2019-09" db="EMBL/GenBank/DDBJ databases">
        <authorList>
            <person name="Jin C."/>
        </authorList>
    </citation>
    <scope>NUCLEOTIDE SEQUENCE [LARGE SCALE GENOMIC DNA]</scope>
    <source>
        <strain evidence="4 5">BN130099</strain>
    </source>
</reference>
<proteinExistence type="inferred from homology"/>
<dbReference type="RefSeq" id="WP_149727282.1">
    <property type="nucleotide sequence ID" value="NZ_VUJV01000001.1"/>
</dbReference>
<dbReference type="Pfam" id="PF01575">
    <property type="entry name" value="MaoC_dehydratas"/>
    <property type="match status" value="1"/>
</dbReference>
<reference evidence="4 5" key="1">
    <citation type="submission" date="2019-09" db="EMBL/GenBank/DDBJ databases">
        <title>Nocardioides panacisoli sp. nov., isolated from the soil of a ginseng field.</title>
        <authorList>
            <person name="Cho C."/>
        </authorList>
    </citation>
    <scope>NUCLEOTIDE SEQUENCE [LARGE SCALE GENOMIC DNA]</scope>
    <source>
        <strain evidence="4 5">BN130099</strain>
    </source>
</reference>
<dbReference type="Pfam" id="PF13452">
    <property type="entry name" value="FAS1_DH_region"/>
    <property type="match status" value="1"/>
</dbReference>
<feature type="domain" description="MaoC-like" evidence="2">
    <location>
        <begin position="169"/>
        <end position="272"/>
    </location>
</feature>
<accession>A0A5B1LMB4</accession>
<evidence type="ECO:0000256" key="1">
    <source>
        <dbReference type="ARBA" id="ARBA00005254"/>
    </source>
</evidence>
<dbReference type="Proteomes" id="UP000325003">
    <property type="component" value="Unassembled WGS sequence"/>
</dbReference>
<name>A0A5B1LMB4_9ACTN</name>
<dbReference type="GO" id="GO:0003857">
    <property type="term" value="F:(3S)-3-hydroxyacyl-CoA dehydrogenase (NAD+) activity"/>
    <property type="evidence" value="ECO:0007669"/>
    <property type="project" value="TreeGrafter"/>
</dbReference>
<dbReference type="GO" id="GO:0006635">
    <property type="term" value="P:fatty acid beta-oxidation"/>
    <property type="evidence" value="ECO:0007669"/>
    <property type="project" value="TreeGrafter"/>
</dbReference>
<comment type="caution">
    <text evidence="4">The sequence shown here is derived from an EMBL/GenBank/DDBJ whole genome shotgun (WGS) entry which is preliminary data.</text>
</comment>
<protein>
    <submittedName>
        <fullName evidence="4">Dehydratase</fullName>
    </submittedName>
</protein>